<dbReference type="Gene3D" id="3.30.160.60">
    <property type="entry name" value="Classic Zinc Finger"/>
    <property type="match status" value="1"/>
</dbReference>
<reference evidence="10" key="3">
    <citation type="submission" date="2025-09" db="UniProtKB">
        <authorList>
            <consortium name="Ensembl"/>
        </authorList>
    </citation>
    <scope>IDENTIFICATION</scope>
</reference>
<feature type="domain" description="C2HC/C3H-type" evidence="9">
    <location>
        <begin position="161"/>
        <end position="190"/>
    </location>
</feature>
<reference evidence="10" key="2">
    <citation type="submission" date="2025-08" db="UniProtKB">
        <authorList>
            <consortium name="Ensembl"/>
        </authorList>
    </citation>
    <scope>IDENTIFICATION</scope>
</reference>
<organism evidence="10 11">
    <name type="scientific">Equus asinus</name>
    <name type="common">Donkey</name>
    <name type="synonym">Equus africanus asinus</name>
    <dbReference type="NCBI Taxonomy" id="9793"/>
    <lineage>
        <taxon>Eukaryota</taxon>
        <taxon>Metazoa</taxon>
        <taxon>Chordata</taxon>
        <taxon>Craniata</taxon>
        <taxon>Vertebrata</taxon>
        <taxon>Euteleostomi</taxon>
        <taxon>Mammalia</taxon>
        <taxon>Eutheria</taxon>
        <taxon>Laurasiatheria</taxon>
        <taxon>Perissodactyla</taxon>
        <taxon>Equidae</taxon>
        <taxon>Equus</taxon>
    </lineage>
</organism>
<dbReference type="GO" id="GO:0008270">
    <property type="term" value="F:zinc ion binding"/>
    <property type="evidence" value="ECO:0007669"/>
    <property type="project" value="UniProtKB-KW"/>
</dbReference>
<feature type="region of interest" description="Disordered" evidence="8">
    <location>
        <begin position="296"/>
        <end position="405"/>
    </location>
</feature>
<sequence length="470" mass="50716">MAENREGAAHIVRDAASVCLPRALREGQTRRQHCTDGPGAGDGGPRRAGMLCRRGGDVKGQAGGEQRRRRGRGPRSDASARRPQAAVRPPQEARHPARPRPRAPPPAPGQWERGMLAGGRRGRVATAGAGRWRALSEEARRALYGGAMEGLEENGSVQVGELLPCKICGRTFFPVALKKHGPICQKTATKKRKTFDSSRQRAEGTDIPTVKPLKPRPEPPKKPSNWRRKHEEFIATIRAAKGLDQALKEGGKLPPPPPPSYDPDYIQCPYCQRRFNENAADRHINFCKEQAARISNKGKFSTDTKGKATSRTQYKPPALKKSSSPGTALSGSSRLPQPSSTGKTVVGVPSGKVSSVSSSVGNKLQTLSPSHKGIAAPQVGANTKPRNSTPPSLARNPASGVLTSKRRTYTDSYIARPDGDYISSLNGGNIKGIEGNSSGHLPKFCHECGTKYPVEWAKFCCECGIRRMVL</sequence>
<dbReference type="AlphaFoldDB" id="A0A9L0KA44"/>
<feature type="compositionally biased region" description="Polar residues" evidence="8">
    <location>
        <begin position="380"/>
        <end position="391"/>
    </location>
</feature>
<evidence type="ECO:0000259" key="9">
    <source>
        <dbReference type="PROSITE" id="PS52027"/>
    </source>
</evidence>
<evidence type="ECO:0000313" key="10">
    <source>
        <dbReference type="Ensembl" id="ENSEASP00005062234.1"/>
    </source>
</evidence>
<keyword evidence="5" id="KW-0862">Zinc</keyword>
<feature type="domain" description="C2HC/C3H-type" evidence="9">
    <location>
        <begin position="264"/>
        <end position="293"/>
    </location>
</feature>
<name>A0A9L0KA44_EQUAS</name>
<feature type="compositionally biased region" description="Low complexity" evidence="8">
    <location>
        <begin position="322"/>
        <end position="361"/>
    </location>
</feature>
<evidence type="ECO:0000256" key="1">
    <source>
        <dbReference type="ARBA" id="ARBA00010843"/>
    </source>
</evidence>
<proteinExistence type="inferred from homology"/>
<feature type="region of interest" description="Disordered" evidence="8">
    <location>
        <begin position="23"/>
        <end position="124"/>
    </location>
</feature>
<dbReference type="Proteomes" id="UP000694387">
    <property type="component" value="Chromosome 3"/>
</dbReference>
<evidence type="ECO:0000256" key="2">
    <source>
        <dbReference type="ARBA" id="ARBA00022723"/>
    </source>
</evidence>
<feature type="compositionally biased region" description="Basic and acidic residues" evidence="8">
    <location>
        <begin position="194"/>
        <end position="204"/>
    </location>
</feature>
<evidence type="ECO:0000256" key="3">
    <source>
        <dbReference type="ARBA" id="ARBA00022737"/>
    </source>
</evidence>
<dbReference type="PANTHER" id="PTHR13555:SF25">
    <property type="entry name" value="ZINC FINGER C2HC DOMAIN-CONTAINING PROTEIN 1A"/>
    <property type="match status" value="1"/>
</dbReference>
<gene>
    <name evidence="10" type="primary">ZC2HC1A</name>
</gene>
<keyword evidence="3" id="KW-0677">Repeat</keyword>
<dbReference type="Ensembl" id="ENSEAST00005044713.1">
    <property type="protein sequence ID" value="ENSEASP00005062234.1"/>
    <property type="gene ID" value="ENSEASG00005020562.2"/>
</dbReference>
<evidence type="ECO:0000313" key="11">
    <source>
        <dbReference type="Proteomes" id="UP000694387"/>
    </source>
</evidence>
<evidence type="ECO:0000256" key="6">
    <source>
        <dbReference type="ARBA" id="ARBA00041098"/>
    </source>
</evidence>
<protein>
    <recommendedName>
        <fullName evidence="6">Zinc finger C2HC domain-containing protein 1A</fullName>
    </recommendedName>
</protein>
<dbReference type="InterPro" id="IPR049899">
    <property type="entry name" value="Znf_C2HC_C3H"/>
</dbReference>
<dbReference type="Pfam" id="PF13913">
    <property type="entry name" value="zf-C2HC_2"/>
    <property type="match status" value="2"/>
</dbReference>
<evidence type="ECO:0000256" key="5">
    <source>
        <dbReference type="ARBA" id="ARBA00022833"/>
    </source>
</evidence>
<feature type="region of interest" description="Disordered" evidence="8">
    <location>
        <begin position="190"/>
        <end position="229"/>
    </location>
</feature>
<evidence type="ECO:0000256" key="8">
    <source>
        <dbReference type="SAM" id="MobiDB-lite"/>
    </source>
</evidence>
<dbReference type="InterPro" id="IPR026319">
    <property type="entry name" value="ZC2HC1A/B-like"/>
</dbReference>
<keyword evidence="4 7" id="KW-0863">Zinc-finger</keyword>
<keyword evidence="11" id="KW-1185">Reference proteome</keyword>
<evidence type="ECO:0000256" key="4">
    <source>
        <dbReference type="ARBA" id="ARBA00022771"/>
    </source>
</evidence>
<dbReference type="PANTHER" id="PTHR13555">
    <property type="entry name" value="C2H2 ZINC FINGER CGI-62-RELATED"/>
    <property type="match status" value="1"/>
</dbReference>
<evidence type="ECO:0000256" key="7">
    <source>
        <dbReference type="PROSITE-ProRule" id="PRU01371"/>
    </source>
</evidence>
<comment type="similarity">
    <text evidence="1">Belongs to the ZC2HC1 family.</text>
</comment>
<reference evidence="10 11" key="1">
    <citation type="journal article" date="2020" name="Nat. Commun.">
        <title>Donkey genomes provide new insights into domestication and selection for coat color.</title>
        <authorList>
            <person name="Wang"/>
            <person name="C."/>
            <person name="Li"/>
            <person name="H."/>
            <person name="Guo"/>
            <person name="Y."/>
            <person name="Huang"/>
            <person name="J."/>
            <person name="Sun"/>
            <person name="Y."/>
            <person name="Min"/>
            <person name="J."/>
            <person name="Wang"/>
            <person name="J."/>
            <person name="Fang"/>
            <person name="X."/>
            <person name="Zhao"/>
            <person name="Z."/>
            <person name="Wang"/>
            <person name="S."/>
            <person name="Zhang"/>
            <person name="Y."/>
            <person name="Liu"/>
            <person name="Q."/>
            <person name="Jiang"/>
            <person name="Q."/>
            <person name="Wang"/>
            <person name="X."/>
            <person name="Guo"/>
            <person name="Y."/>
            <person name="Yang"/>
            <person name="C."/>
            <person name="Wang"/>
            <person name="Y."/>
            <person name="Tian"/>
            <person name="F."/>
            <person name="Zhuang"/>
            <person name="G."/>
            <person name="Fan"/>
            <person name="Y."/>
            <person name="Gao"/>
            <person name="Q."/>
            <person name="Li"/>
            <person name="Y."/>
            <person name="Ju"/>
            <person name="Z."/>
            <person name="Li"/>
            <person name="J."/>
            <person name="Li"/>
            <person name="R."/>
            <person name="Hou"/>
            <person name="M."/>
            <person name="Yang"/>
            <person name="G."/>
            <person name="Liu"/>
            <person name="G."/>
            <person name="Liu"/>
            <person name="W."/>
            <person name="Guo"/>
            <person name="J."/>
            <person name="Pan"/>
            <person name="S."/>
            <person name="Fan"/>
            <person name="G."/>
            <person name="Zhang"/>
            <person name="W."/>
            <person name="Zhang"/>
            <person name="R."/>
            <person name="Yu"/>
            <person name="J."/>
            <person name="Zhang"/>
            <person name="X."/>
            <person name="Yin"/>
            <person name="Q."/>
            <person name="Ji"/>
            <person name="C."/>
            <person name="Jin"/>
            <person name="Y."/>
            <person name="Yue"/>
            <person name="G."/>
            <person name="Liu"/>
            <person name="M."/>
            <person name="Xu"/>
            <person name="J."/>
            <person name="Liu"/>
            <person name="S."/>
            <person name="Jordana"/>
            <person name="J."/>
            <person name="Noce"/>
            <person name="A."/>
            <person name="Amills"/>
            <person name="M."/>
            <person name="Wu"/>
            <person name="D.D."/>
            <person name="Li"/>
            <person name="S."/>
            <person name="Zhou"/>
            <person name="X. and Zhong"/>
            <person name="J."/>
        </authorList>
    </citation>
    <scope>NUCLEOTIDE SEQUENCE [LARGE SCALE GENOMIC DNA]</scope>
</reference>
<accession>A0A9L0KA44</accession>
<dbReference type="PROSITE" id="PS52027">
    <property type="entry name" value="ZF_C2HC_C3H"/>
    <property type="match status" value="2"/>
</dbReference>
<dbReference type="GeneTree" id="ENSGT00940000159419"/>
<keyword evidence="2" id="KW-0479">Metal-binding</keyword>